<evidence type="ECO:0000313" key="13">
    <source>
        <dbReference type="EMBL" id="MCX2745548.1"/>
    </source>
</evidence>
<gene>
    <name evidence="9 13" type="primary">thiE</name>
    <name evidence="13" type="ORF">OO013_16830</name>
</gene>
<feature type="binding site" evidence="9">
    <location>
        <position position="67"/>
    </location>
    <ligand>
        <name>Mg(2+)</name>
        <dbReference type="ChEBI" id="CHEBI:18420"/>
    </ligand>
</feature>
<evidence type="ECO:0000256" key="2">
    <source>
        <dbReference type="ARBA" id="ARBA00022679"/>
    </source>
</evidence>
<dbReference type="Gene3D" id="3.20.20.70">
    <property type="entry name" value="Aldolase class I"/>
    <property type="match status" value="1"/>
</dbReference>
<evidence type="ECO:0000256" key="7">
    <source>
        <dbReference type="ARBA" id="ARBA00047851"/>
    </source>
</evidence>
<feature type="binding site" evidence="9">
    <location>
        <position position="133"/>
    </location>
    <ligand>
        <name>4-amino-2-methyl-5-(diphosphooxymethyl)pyrimidine</name>
        <dbReference type="ChEBI" id="CHEBI:57841"/>
    </ligand>
</feature>
<dbReference type="PANTHER" id="PTHR20857">
    <property type="entry name" value="THIAMINE-PHOSPHATE PYROPHOSPHORYLASE"/>
    <property type="match status" value="1"/>
</dbReference>
<evidence type="ECO:0000256" key="3">
    <source>
        <dbReference type="ARBA" id="ARBA00022723"/>
    </source>
</evidence>
<evidence type="ECO:0000256" key="8">
    <source>
        <dbReference type="ARBA" id="ARBA00047883"/>
    </source>
</evidence>
<feature type="binding site" evidence="9">
    <location>
        <begin position="34"/>
        <end position="38"/>
    </location>
    <ligand>
        <name>4-amino-2-methyl-5-(diphosphooxymethyl)pyrimidine</name>
        <dbReference type="ChEBI" id="CHEBI:57841"/>
    </ligand>
</feature>
<comment type="caution">
    <text evidence="9">Lacks conserved residue(s) required for the propagation of feature annotation.</text>
</comment>
<accession>A0ABT3RV84</accession>
<evidence type="ECO:0000313" key="14">
    <source>
        <dbReference type="Proteomes" id="UP001209885"/>
    </source>
</evidence>
<dbReference type="Proteomes" id="UP001209885">
    <property type="component" value="Unassembled WGS sequence"/>
</dbReference>
<dbReference type="NCBIfam" id="TIGR00693">
    <property type="entry name" value="thiE"/>
    <property type="match status" value="1"/>
</dbReference>
<evidence type="ECO:0000256" key="4">
    <source>
        <dbReference type="ARBA" id="ARBA00022842"/>
    </source>
</evidence>
<feature type="binding site" evidence="9">
    <location>
        <position position="86"/>
    </location>
    <ligand>
        <name>Mg(2+)</name>
        <dbReference type="ChEBI" id="CHEBI:18420"/>
    </ligand>
</feature>
<evidence type="ECO:0000256" key="10">
    <source>
        <dbReference type="RuleBase" id="RU003826"/>
    </source>
</evidence>
<dbReference type="HAMAP" id="MF_00097">
    <property type="entry name" value="TMP_synthase"/>
    <property type="match status" value="1"/>
</dbReference>
<dbReference type="SUPFAM" id="SSF51391">
    <property type="entry name" value="Thiamin phosphate synthase"/>
    <property type="match status" value="1"/>
</dbReference>
<organism evidence="13 14">
    <name type="scientific">Mangrovivirga halotolerans</name>
    <dbReference type="NCBI Taxonomy" id="2993936"/>
    <lineage>
        <taxon>Bacteria</taxon>
        <taxon>Pseudomonadati</taxon>
        <taxon>Bacteroidota</taxon>
        <taxon>Cytophagia</taxon>
        <taxon>Cytophagales</taxon>
        <taxon>Mangrovivirgaceae</taxon>
        <taxon>Mangrovivirga</taxon>
    </lineage>
</organism>
<keyword evidence="2 9" id="KW-0808">Transferase</keyword>
<keyword evidence="4 9" id="KW-0460">Magnesium</keyword>
<feature type="domain" description="Thiamine phosphate synthase/TenI" evidence="12">
    <location>
        <begin position="6"/>
        <end position="189"/>
    </location>
</feature>
<dbReference type="InterPro" id="IPR036206">
    <property type="entry name" value="ThiamineP_synth_sf"/>
</dbReference>
<comment type="similarity">
    <text evidence="9 10">Belongs to the thiamine-phosphate synthase family.</text>
</comment>
<evidence type="ECO:0000256" key="1">
    <source>
        <dbReference type="ARBA" id="ARBA00005165"/>
    </source>
</evidence>
<comment type="cofactor">
    <cofactor evidence="9">
        <name>Mg(2+)</name>
        <dbReference type="ChEBI" id="CHEBI:18420"/>
    </cofactor>
    <text evidence="9">Binds 1 Mg(2+) ion per subunit.</text>
</comment>
<name>A0ABT3RV84_9BACT</name>
<comment type="catalytic activity">
    <reaction evidence="7 9 10">
        <text>2-(2-carboxy-4-methylthiazol-5-yl)ethyl phosphate + 4-amino-2-methyl-5-(diphosphooxymethyl)pyrimidine + 2 H(+) = thiamine phosphate + CO2 + diphosphate</text>
        <dbReference type="Rhea" id="RHEA:47848"/>
        <dbReference type="ChEBI" id="CHEBI:15378"/>
        <dbReference type="ChEBI" id="CHEBI:16526"/>
        <dbReference type="ChEBI" id="CHEBI:33019"/>
        <dbReference type="ChEBI" id="CHEBI:37575"/>
        <dbReference type="ChEBI" id="CHEBI:57841"/>
        <dbReference type="ChEBI" id="CHEBI:62890"/>
        <dbReference type="EC" id="2.5.1.3"/>
    </reaction>
</comment>
<dbReference type="Pfam" id="PF02581">
    <property type="entry name" value="TMP-TENI"/>
    <property type="match status" value="1"/>
</dbReference>
<evidence type="ECO:0000256" key="11">
    <source>
        <dbReference type="RuleBase" id="RU004253"/>
    </source>
</evidence>
<proteinExistence type="inferred from homology"/>
<dbReference type="EC" id="2.5.1.3" evidence="9"/>
<feature type="binding site" evidence="9">
    <location>
        <position position="104"/>
    </location>
    <ligand>
        <name>4-amino-2-methyl-5-(diphosphooxymethyl)pyrimidine</name>
        <dbReference type="ChEBI" id="CHEBI:57841"/>
    </ligand>
</feature>
<sequence>MIDRLHYITQEGPNGESHAEMAYRACSSGVRWVQLRIKNSDYREVYHQAKEALQICHDHGAKLIINDYVDIACELDADGVHLGQQDEDIEVARRQLKGKIIGGTANTFDQVLSLLNNNVDYIGLGPFRFTFSKEKLSPVLGLDGYKEIISQLAKDRLNVPIIGIGGILPDDIPPLRYAGVYGIAVASLINQSSDPTGIVKEINKKLNEEISYKGQGI</sequence>
<comment type="catalytic activity">
    <reaction evidence="8 9 10">
        <text>2-[(2R,5Z)-2-carboxy-4-methylthiazol-5(2H)-ylidene]ethyl phosphate + 4-amino-2-methyl-5-(diphosphooxymethyl)pyrimidine + 2 H(+) = thiamine phosphate + CO2 + diphosphate</text>
        <dbReference type="Rhea" id="RHEA:47844"/>
        <dbReference type="ChEBI" id="CHEBI:15378"/>
        <dbReference type="ChEBI" id="CHEBI:16526"/>
        <dbReference type="ChEBI" id="CHEBI:33019"/>
        <dbReference type="ChEBI" id="CHEBI:37575"/>
        <dbReference type="ChEBI" id="CHEBI:57841"/>
        <dbReference type="ChEBI" id="CHEBI:62899"/>
        <dbReference type="EC" id="2.5.1.3"/>
    </reaction>
</comment>
<reference evidence="13 14" key="1">
    <citation type="submission" date="2022-11" db="EMBL/GenBank/DDBJ databases">
        <title>The characterization of three novel Bacteroidetes species and genomic analysis of their roles in tidal elemental geochemical cycles.</title>
        <authorList>
            <person name="Ma K."/>
        </authorList>
    </citation>
    <scope>NUCLEOTIDE SEQUENCE [LARGE SCALE GENOMIC DNA]</scope>
    <source>
        <strain evidence="13 14">M17</strain>
    </source>
</reference>
<dbReference type="CDD" id="cd00564">
    <property type="entry name" value="TMP_TenI"/>
    <property type="match status" value="1"/>
</dbReference>
<feature type="binding site" evidence="9">
    <location>
        <position position="166"/>
    </location>
    <ligand>
        <name>2-[(2R,5Z)-2-carboxy-4-methylthiazol-5(2H)-ylidene]ethyl phosphate</name>
        <dbReference type="ChEBI" id="CHEBI:62899"/>
    </ligand>
</feature>
<comment type="function">
    <text evidence="9">Condenses 4-methyl-5-(beta-hydroxyethyl)thiazole monophosphate (THZ-P) and 2-methyl-4-amino-5-hydroxymethyl pyrimidine pyrophosphate (HMP-PP) to form thiamine monophosphate (TMP).</text>
</comment>
<dbReference type="InterPro" id="IPR022998">
    <property type="entry name" value="ThiamineP_synth_TenI"/>
</dbReference>
<feature type="binding site" evidence="9">
    <location>
        <begin position="130"/>
        <end position="132"/>
    </location>
    <ligand>
        <name>2-[(2R,5Z)-2-carboxy-4-methylthiazol-5(2H)-ylidene]ethyl phosphate</name>
        <dbReference type="ChEBI" id="CHEBI:62899"/>
    </ligand>
</feature>
<dbReference type="InterPro" id="IPR013785">
    <property type="entry name" value="Aldolase_TIM"/>
</dbReference>
<comment type="caution">
    <text evidence="13">The sequence shown here is derived from an EMBL/GenBank/DDBJ whole genome shotgun (WGS) entry which is preliminary data.</text>
</comment>
<dbReference type="EMBL" id="JAPFQN010000010">
    <property type="protein sequence ID" value="MCX2745548.1"/>
    <property type="molecule type" value="Genomic_DNA"/>
</dbReference>
<dbReference type="PANTHER" id="PTHR20857:SF15">
    <property type="entry name" value="THIAMINE-PHOSPHATE SYNTHASE"/>
    <property type="match status" value="1"/>
</dbReference>
<evidence type="ECO:0000256" key="9">
    <source>
        <dbReference type="HAMAP-Rule" id="MF_00097"/>
    </source>
</evidence>
<keyword evidence="3 9" id="KW-0479">Metal-binding</keyword>
<evidence type="ECO:0000256" key="5">
    <source>
        <dbReference type="ARBA" id="ARBA00022977"/>
    </source>
</evidence>
<dbReference type="RefSeq" id="WP_266058143.1">
    <property type="nucleotide sequence ID" value="NZ_JAPFQN010000010.1"/>
</dbReference>
<comment type="pathway">
    <text evidence="1 9 11">Cofactor biosynthesis; thiamine diphosphate biosynthesis; thiamine phosphate from 4-amino-2-methyl-5-diphosphomethylpyrimidine and 4-methyl-5-(2-phosphoethyl)-thiazole: step 1/1.</text>
</comment>
<protein>
    <recommendedName>
        <fullName evidence="9">Thiamine-phosphate synthase</fullName>
        <shortName evidence="9">TP synthase</shortName>
        <shortName evidence="9">TPS</shortName>
        <ecNumber evidence="9">2.5.1.3</ecNumber>
    </recommendedName>
    <alternativeName>
        <fullName evidence="9">Thiamine-phosphate pyrophosphorylase</fullName>
        <shortName evidence="9">TMP pyrophosphorylase</shortName>
        <shortName evidence="9">TMP-PPase</shortName>
    </alternativeName>
</protein>
<evidence type="ECO:0000256" key="6">
    <source>
        <dbReference type="ARBA" id="ARBA00047334"/>
    </source>
</evidence>
<dbReference type="GO" id="GO:0004789">
    <property type="term" value="F:thiamine-phosphate diphosphorylase activity"/>
    <property type="evidence" value="ECO:0007669"/>
    <property type="project" value="UniProtKB-EC"/>
</dbReference>
<evidence type="ECO:0000259" key="12">
    <source>
        <dbReference type="Pfam" id="PF02581"/>
    </source>
</evidence>
<dbReference type="InterPro" id="IPR034291">
    <property type="entry name" value="TMP_synthase"/>
</dbReference>
<keyword evidence="5 9" id="KW-0784">Thiamine biosynthesis</keyword>
<keyword evidence="14" id="KW-1185">Reference proteome</keyword>
<feature type="binding site" evidence="9">
    <location>
        <position position="66"/>
    </location>
    <ligand>
        <name>4-amino-2-methyl-5-(diphosphooxymethyl)pyrimidine</name>
        <dbReference type="ChEBI" id="CHEBI:57841"/>
    </ligand>
</feature>
<comment type="catalytic activity">
    <reaction evidence="6 9 10">
        <text>4-methyl-5-(2-phosphooxyethyl)-thiazole + 4-amino-2-methyl-5-(diphosphooxymethyl)pyrimidine + H(+) = thiamine phosphate + diphosphate</text>
        <dbReference type="Rhea" id="RHEA:22328"/>
        <dbReference type="ChEBI" id="CHEBI:15378"/>
        <dbReference type="ChEBI" id="CHEBI:33019"/>
        <dbReference type="ChEBI" id="CHEBI:37575"/>
        <dbReference type="ChEBI" id="CHEBI:57841"/>
        <dbReference type="ChEBI" id="CHEBI:58296"/>
        <dbReference type="EC" id="2.5.1.3"/>
    </reaction>
</comment>